<protein>
    <submittedName>
        <fullName evidence="1">Cellulosome protein dockerin type I</fullName>
    </submittedName>
</protein>
<dbReference type="AlphaFoldDB" id="A0A2L0F5D7"/>
<proteinExistence type="predicted"/>
<organism evidence="1 2">
    <name type="scientific">Sorangium cellulosum</name>
    <name type="common">Polyangium cellulosum</name>
    <dbReference type="NCBI Taxonomy" id="56"/>
    <lineage>
        <taxon>Bacteria</taxon>
        <taxon>Pseudomonadati</taxon>
        <taxon>Myxococcota</taxon>
        <taxon>Polyangia</taxon>
        <taxon>Polyangiales</taxon>
        <taxon>Polyangiaceae</taxon>
        <taxon>Sorangium</taxon>
    </lineage>
</organism>
<dbReference type="InterPro" id="IPR020915">
    <property type="entry name" value="UPF0311"/>
</dbReference>
<evidence type="ECO:0000313" key="1">
    <source>
        <dbReference type="EMBL" id="AUX46808.1"/>
    </source>
</evidence>
<sequence length="304" mass="31617">MPDGIPLPTRGELVFRATLQLGETHEVGTTQFGHRRLLDVTGGTLTGDRIQATVLTGGMDLELTLSNGSVELEQINILRASDGTLIYLRSCGVAPAGDEVVRIVPDFEVPNSSSLAWLNTGKFAGIRVVDAAAGTVQLDVYDIAEVAAGEPKIQLKDPEGVPNQSWECSTETGARGSSVFTESVTLGSSLSVGASKRGTRNIIPITGGTVTGGMLLSGLSGSVLPGGADYQLIGASTILDARYALSSNDGEVIVVRNCGPFGALVPVFETRADGPYAILNTKAYVSSDPGSSPGGVSLTFYERR</sequence>
<dbReference type="Proteomes" id="UP000238348">
    <property type="component" value="Chromosome"/>
</dbReference>
<dbReference type="Pfam" id="PF11578">
    <property type="entry name" value="DUF3237"/>
    <property type="match status" value="2"/>
</dbReference>
<evidence type="ECO:0000313" key="2">
    <source>
        <dbReference type="Proteomes" id="UP000238348"/>
    </source>
</evidence>
<dbReference type="PANTHER" id="PTHR37315">
    <property type="entry name" value="UPF0311 PROTEIN BLR7842"/>
    <property type="match status" value="1"/>
</dbReference>
<name>A0A2L0F5D7_SORCE</name>
<accession>A0A2L0F5D7</accession>
<dbReference type="EMBL" id="CP012673">
    <property type="protein sequence ID" value="AUX46808.1"/>
    <property type="molecule type" value="Genomic_DNA"/>
</dbReference>
<dbReference type="PANTHER" id="PTHR37315:SF1">
    <property type="entry name" value="UPF0311 PROTEIN BLR7842"/>
    <property type="match status" value="1"/>
</dbReference>
<reference evidence="1 2" key="1">
    <citation type="submission" date="2015-09" db="EMBL/GenBank/DDBJ databases">
        <title>Sorangium comparison.</title>
        <authorList>
            <person name="Zaburannyi N."/>
            <person name="Bunk B."/>
            <person name="Overmann J."/>
            <person name="Mueller R."/>
        </authorList>
    </citation>
    <scope>NUCLEOTIDE SEQUENCE [LARGE SCALE GENOMIC DNA]</scope>
    <source>
        <strain evidence="1 2">So ce26</strain>
    </source>
</reference>
<dbReference type="Gene3D" id="2.40.160.20">
    <property type="match status" value="2"/>
</dbReference>
<gene>
    <name evidence="1" type="ORF">SOCE26_083170</name>
</gene>